<proteinExistence type="predicted"/>
<reference evidence="2 3" key="1">
    <citation type="submission" date="2020-08" db="EMBL/GenBank/DDBJ databases">
        <title>Sequencing the genomes of 1000 actinobacteria strains.</title>
        <authorList>
            <person name="Klenk H.-P."/>
        </authorList>
    </citation>
    <scope>NUCLEOTIDE SEQUENCE [LARGE SCALE GENOMIC DNA]</scope>
    <source>
        <strain evidence="2 3">DSM 45582</strain>
    </source>
</reference>
<feature type="compositionally biased region" description="Basic and acidic residues" evidence="1">
    <location>
        <begin position="296"/>
        <end position="307"/>
    </location>
</feature>
<comment type="caution">
    <text evidence="2">The sequence shown here is derived from an EMBL/GenBank/DDBJ whole genome shotgun (WGS) entry which is preliminary data.</text>
</comment>
<dbReference type="RefSeq" id="WP_184479275.1">
    <property type="nucleotide sequence ID" value="NZ_JACHIV010000001.1"/>
</dbReference>
<evidence type="ECO:0000313" key="2">
    <source>
        <dbReference type="EMBL" id="MBB5069609.1"/>
    </source>
</evidence>
<gene>
    <name evidence="2" type="ORF">BJ969_002697</name>
</gene>
<evidence type="ECO:0000256" key="1">
    <source>
        <dbReference type="SAM" id="MobiDB-lite"/>
    </source>
</evidence>
<organism evidence="2 3">
    <name type="scientific">Saccharopolyspora gloriosae</name>
    <dbReference type="NCBI Taxonomy" id="455344"/>
    <lineage>
        <taxon>Bacteria</taxon>
        <taxon>Bacillati</taxon>
        <taxon>Actinomycetota</taxon>
        <taxon>Actinomycetes</taxon>
        <taxon>Pseudonocardiales</taxon>
        <taxon>Pseudonocardiaceae</taxon>
        <taxon>Saccharopolyspora</taxon>
    </lineage>
</organism>
<sequence>MHARHRTTGPSERTDRTAKAPAADAGPTVQQMLAWHGRVGNAAVASWVEQRRRGDLPSAGSSRSPEDRCVQRYVKVNTNVHSDDPARRLGNLPLKTAADLMAEVRTAVQESGDSTLQEEFAKNEAAIADQADKWVKDSAIGGGADENHKFGRKNQWRTYRDYEEAGRALVGWVLQKPGRREEKRYARAIVTDPQVSADVDSVLRRVEGWIASAAKDEERPRDLDKILDQLTTGLGEGQGGEKQHFGPYQRHFDAKEPRHHTRFRGDFRSVLRNPERFSVRDKMVCLHDIYEYFRETPEGRGEPDTEGRGLLAEPTGDRIASTTSMHSDGTPASRGEDKGTFAGTVRAEKAPSTLMAREHRIPVVAGQSYTTARLLSLSELAGATKQERNSVALGIFAFWRIDYDHTVRLAAHTLHEVLDIAMNFGVDYNLKAPQRGSLRYPAILAQRVRYTTAKLAAQVDPLENAIAAMKNDRASRFARSLGGSGRTAAQLRDILMSFRAELAKCEKTEHAAAAPAYATALGSALELYTTLCSEVKAKRITDTVTRDDREAVEARRTA</sequence>
<protein>
    <submittedName>
        <fullName evidence="2">Uncharacterized protein</fullName>
    </submittedName>
</protein>
<dbReference type="AlphaFoldDB" id="A0A840NJZ9"/>
<dbReference type="EMBL" id="JACHIV010000001">
    <property type="protein sequence ID" value="MBB5069609.1"/>
    <property type="molecule type" value="Genomic_DNA"/>
</dbReference>
<evidence type="ECO:0000313" key="3">
    <source>
        <dbReference type="Proteomes" id="UP000580474"/>
    </source>
</evidence>
<feature type="region of interest" description="Disordered" evidence="1">
    <location>
        <begin position="1"/>
        <end position="25"/>
    </location>
</feature>
<dbReference type="Proteomes" id="UP000580474">
    <property type="component" value="Unassembled WGS sequence"/>
</dbReference>
<keyword evidence="3" id="KW-1185">Reference proteome</keyword>
<accession>A0A840NJZ9</accession>
<name>A0A840NJZ9_9PSEU</name>
<feature type="region of interest" description="Disordered" evidence="1">
    <location>
        <begin position="296"/>
        <end position="342"/>
    </location>
</feature>